<keyword evidence="2" id="KW-0675">Receptor</keyword>
<dbReference type="AlphaFoldDB" id="A0A5B6V098"/>
<keyword evidence="3" id="KW-1185">Reference proteome</keyword>
<keyword evidence="2" id="KW-0808">Transferase</keyword>
<evidence type="ECO:0000313" key="3">
    <source>
        <dbReference type="Proteomes" id="UP000325315"/>
    </source>
</evidence>
<keyword evidence="2" id="KW-0418">Kinase</keyword>
<accession>A0A5B6V098</accession>
<protein>
    <submittedName>
        <fullName evidence="2">Putative LRR receptor-like serine/threonine-protein kinase</fullName>
    </submittedName>
</protein>
<gene>
    <name evidence="2" type="ORF">EPI10_029022</name>
</gene>
<dbReference type="GO" id="GO:0016301">
    <property type="term" value="F:kinase activity"/>
    <property type="evidence" value="ECO:0007669"/>
    <property type="project" value="UniProtKB-KW"/>
</dbReference>
<sequence>MVCVLVSNDQSATLDRPLSLVNCHPMQTRSKSGIVKPNIFSSILTKNEPSSIAEAFKTAQAEYNALISNHTWDLMPLPAGRRAVRCKWIFKVKRNANGSVAWYKGRLMVKGYLQEAGIDFQETFGPVVKPTIIRVVLTLAISLGWSFRQVDINNAFLNGDLHEEIYMV</sequence>
<feature type="domain" description="Reverse transcriptase Ty1/copia-type" evidence="1">
    <location>
        <begin position="69"/>
        <end position="168"/>
    </location>
</feature>
<dbReference type="OrthoDB" id="997331at2759"/>
<comment type="caution">
    <text evidence="2">The sequence shown here is derived from an EMBL/GenBank/DDBJ whole genome shotgun (WGS) entry which is preliminary data.</text>
</comment>
<reference evidence="3" key="1">
    <citation type="journal article" date="2019" name="Plant Biotechnol. J.">
        <title>Genome sequencing of the Australian wild diploid species Gossypium australe highlights disease resistance and delayed gland morphogenesis.</title>
        <authorList>
            <person name="Cai Y."/>
            <person name="Cai X."/>
            <person name="Wang Q."/>
            <person name="Wang P."/>
            <person name="Zhang Y."/>
            <person name="Cai C."/>
            <person name="Xu Y."/>
            <person name="Wang K."/>
            <person name="Zhou Z."/>
            <person name="Wang C."/>
            <person name="Geng S."/>
            <person name="Li B."/>
            <person name="Dong Q."/>
            <person name="Hou Y."/>
            <person name="Wang H."/>
            <person name="Ai P."/>
            <person name="Liu Z."/>
            <person name="Yi F."/>
            <person name="Sun M."/>
            <person name="An G."/>
            <person name="Cheng J."/>
            <person name="Zhang Y."/>
            <person name="Shi Q."/>
            <person name="Xie Y."/>
            <person name="Shi X."/>
            <person name="Chang Y."/>
            <person name="Huang F."/>
            <person name="Chen Y."/>
            <person name="Hong S."/>
            <person name="Mi L."/>
            <person name="Sun Q."/>
            <person name="Zhang L."/>
            <person name="Zhou B."/>
            <person name="Peng R."/>
            <person name="Zhang X."/>
            <person name="Liu F."/>
        </authorList>
    </citation>
    <scope>NUCLEOTIDE SEQUENCE [LARGE SCALE GENOMIC DNA]</scope>
    <source>
        <strain evidence="3">cv. PA1801</strain>
    </source>
</reference>
<proteinExistence type="predicted"/>
<organism evidence="2 3">
    <name type="scientific">Gossypium australe</name>
    <dbReference type="NCBI Taxonomy" id="47621"/>
    <lineage>
        <taxon>Eukaryota</taxon>
        <taxon>Viridiplantae</taxon>
        <taxon>Streptophyta</taxon>
        <taxon>Embryophyta</taxon>
        <taxon>Tracheophyta</taxon>
        <taxon>Spermatophyta</taxon>
        <taxon>Magnoliopsida</taxon>
        <taxon>eudicotyledons</taxon>
        <taxon>Gunneridae</taxon>
        <taxon>Pentapetalae</taxon>
        <taxon>rosids</taxon>
        <taxon>malvids</taxon>
        <taxon>Malvales</taxon>
        <taxon>Malvaceae</taxon>
        <taxon>Malvoideae</taxon>
        <taxon>Gossypium</taxon>
    </lineage>
</organism>
<evidence type="ECO:0000259" key="1">
    <source>
        <dbReference type="Pfam" id="PF07727"/>
    </source>
</evidence>
<evidence type="ECO:0000313" key="2">
    <source>
        <dbReference type="EMBL" id="KAA3462542.1"/>
    </source>
</evidence>
<dbReference type="Proteomes" id="UP000325315">
    <property type="component" value="Unassembled WGS sequence"/>
</dbReference>
<name>A0A5B6V098_9ROSI</name>
<dbReference type="EMBL" id="SMMG02000009">
    <property type="protein sequence ID" value="KAA3462542.1"/>
    <property type="molecule type" value="Genomic_DNA"/>
</dbReference>
<dbReference type="Pfam" id="PF07727">
    <property type="entry name" value="RVT_2"/>
    <property type="match status" value="1"/>
</dbReference>
<dbReference type="SUPFAM" id="SSF56672">
    <property type="entry name" value="DNA/RNA polymerases"/>
    <property type="match status" value="1"/>
</dbReference>
<dbReference type="InterPro" id="IPR013103">
    <property type="entry name" value="RVT_2"/>
</dbReference>
<dbReference type="InterPro" id="IPR043502">
    <property type="entry name" value="DNA/RNA_pol_sf"/>
</dbReference>